<feature type="compositionally biased region" description="Low complexity" evidence="1">
    <location>
        <begin position="382"/>
        <end position="394"/>
    </location>
</feature>
<organism evidence="3 4">
    <name type="scientific">Phytophthora pseudosyringae</name>
    <dbReference type="NCBI Taxonomy" id="221518"/>
    <lineage>
        <taxon>Eukaryota</taxon>
        <taxon>Sar</taxon>
        <taxon>Stramenopiles</taxon>
        <taxon>Oomycota</taxon>
        <taxon>Peronosporomycetes</taxon>
        <taxon>Peronosporales</taxon>
        <taxon>Peronosporaceae</taxon>
        <taxon>Phytophthora</taxon>
    </lineage>
</organism>
<evidence type="ECO:0000313" key="3">
    <source>
        <dbReference type="EMBL" id="KAG7385230.1"/>
    </source>
</evidence>
<evidence type="ECO:0000259" key="2">
    <source>
        <dbReference type="PROSITE" id="PS50011"/>
    </source>
</evidence>
<dbReference type="EMBL" id="JAGDFM010000126">
    <property type="protein sequence ID" value="KAG7385230.1"/>
    <property type="molecule type" value="Genomic_DNA"/>
</dbReference>
<dbReference type="OrthoDB" id="1668230at2759"/>
<dbReference type="PANTHER" id="PTHR44329:SF214">
    <property type="entry name" value="PROTEIN KINASE DOMAIN-CONTAINING PROTEIN"/>
    <property type="match status" value="1"/>
</dbReference>
<evidence type="ECO:0000256" key="1">
    <source>
        <dbReference type="SAM" id="MobiDB-lite"/>
    </source>
</evidence>
<sequence length="394" mass="44688">MVLSLGHECIEVTDDNIDKASSQWRECDVGRGLIALRNRENDFVLTHHFEQSIRAYHNKIHCANNLWTIEPGQFRATPLPYGQERPEWVIEPKDVVKQAKPLAEGGFGSVYRAEWACTDVVVKEITVHSATKERRVRKEVELWSKLRHANIVPFNGANGTLSDYLGASKDNRKSVWRLLYQVAAGLNYLHSKGVIHGDLKGNNIVVSELGTAMLTDFGLSFLDTGSCSLANRIGTLGAMQWRAPEFARQTMTRPTFTSDIYSFGMCIIAAVNGADCPWGDWYDNSQVRAFLRDGDIRVNKPDGMTADQWNIVRQMIANKPCDRPGLDEVLSDLKRFASEEQFKEMLLKNSTPPPSREGNHQISQNQLEQQEEQKRDNKDSQKSSWWNWWSSESG</sequence>
<dbReference type="InterPro" id="IPR051681">
    <property type="entry name" value="Ser/Thr_Kinases-Pseudokinases"/>
</dbReference>
<dbReference type="GO" id="GO:0004674">
    <property type="term" value="F:protein serine/threonine kinase activity"/>
    <property type="evidence" value="ECO:0007669"/>
    <property type="project" value="TreeGrafter"/>
</dbReference>
<accession>A0A8T1VZB5</accession>
<dbReference type="GO" id="GO:0005524">
    <property type="term" value="F:ATP binding"/>
    <property type="evidence" value="ECO:0007669"/>
    <property type="project" value="InterPro"/>
</dbReference>
<feature type="compositionally biased region" description="Basic and acidic residues" evidence="1">
    <location>
        <begin position="371"/>
        <end position="381"/>
    </location>
</feature>
<dbReference type="InterPro" id="IPR008271">
    <property type="entry name" value="Ser/Thr_kinase_AS"/>
</dbReference>
<dbReference type="InterPro" id="IPR000719">
    <property type="entry name" value="Prot_kinase_dom"/>
</dbReference>
<feature type="region of interest" description="Disordered" evidence="1">
    <location>
        <begin position="346"/>
        <end position="394"/>
    </location>
</feature>
<dbReference type="PANTHER" id="PTHR44329">
    <property type="entry name" value="SERINE/THREONINE-PROTEIN KINASE TNNI3K-RELATED"/>
    <property type="match status" value="1"/>
</dbReference>
<gene>
    <name evidence="3" type="ORF">PHYPSEUDO_001699</name>
</gene>
<dbReference type="AlphaFoldDB" id="A0A8T1VZB5"/>
<protein>
    <recommendedName>
        <fullName evidence="2">Protein kinase domain-containing protein</fullName>
    </recommendedName>
</protein>
<dbReference type="SMART" id="SM00220">
    <property type="entry name" value="S_TKc"/>
    <property type="match status" value="1"/>
</dbReference>
<evidence type="ECO:0000313" key="4">
    <source>
        <dbReference type="Proteomes" id="UP000694044"/>
    </source>
</evidence>
<proteinExistence type="predicted"/>
<name>A0A8T1VZB5_9STRA</name>
<comment type="caution">
    <text evidence="3">The sequence shown here is derived from an EMBL/GenBank/DDBJ whole genome shotgun (WGS) entry which is preliminary data.</text>
</comment>
<dbReference type="Pfam" id="PF07714">
    <property type="entry name" value="PK_Tyr_Ser-Thr"/>
    <property type="match status" value="1"/>
</dbReference>
<dbReference type="PROSITE" id="PS50011">
    <property type="entry name" value="PROTEIN_KINASE_DOM"/>
    <property type="match status" value="1"/>
</dbReference>
<dbReference type="InterPro" id="IPR001245">
    <property type="entry name" value="Ser-Thr/Tyr_kinase_cat_dom"/>
</dbReference>
<keyword evidence="4" id="KW-1185">Reference proteome</keyword>
<reference evidence="3" key="1">
    <citation type="submission" date="2021-02" db="EMBL/GenBank/DDBJ databases">
        <authorList>
            <person name="Palmer J.M."/>
        </authorList>
    </citation>
    <scope>NUCLEOTIDE SEQUENCE</scope>
    <source>
        <strain evidence="3">SCRP734</strain>
    </source>
</reference>
<dbReference type="Proteomes" id="UP000694044">
    <property type="component" value="Unassembled WGS sequence"/>
</dbReference>
<feature type="domain" description="Protein kinase" evidence="2">
    <location>
        <begin position="96"/>
        <end position="337"/>
    </location>
</feature>
<dbReference type="PROSITE" id="PS00108">
    <property type="entry name" value="PROTEIN_KINASE_ST"/>
    <property type="match status" value="1"/>
</dbReference>